<feature type="compositionally biased region" description="Basic and acidic residues" evidence="1">
    <location>
        <begin position="125"/>
        <end position="143"/>
    </location>
</feature>
<evidence type="ECO:0000256" key="1">
    <source>
        <dbReference type="SAM" id="MobiDB-lite"/>
    </source>
</evidence>
<dbReference type="PANTHER" id="PTHR46033:SF87">
    <property type="entry name" value="AMINOTRANSFERASE-LIKE PLANT MOBILE DOMAIN-CONTAINING PROTEIN"/>
    <property type="match status" value="1"/>
</dbReference>
<dbReference type="InterPro" id="IPR044824">
    <property type="entry name" value="MAIN-like"/>
</dbReference>
<dbReference type="AlphaFoldDB" id="A0AAD8X5C1"/>
<sequence>MIVYGFEPPTALDILPLPLHERTNMDFDKRTTAMKKLHEETRATIQEHVLRQASRLNAKKKERVFEEGDLVWIHLRKERFPQERNSKLKPRGDGPSRYVEHQDTEEDVTPWSMEGEEQLVKKMPKKLDPKTIEELEERREAGRPRSRPPPDRASAPVPKLGQPGATAPTGRDRDASGGGRPTPRTGPVDCPDRIRDFPPNAKMVWLLDEEYDREHRAVHMTERETDLHPLKIRYHGTSDIPYDERYTEFIRPTGLMPFISLLRWVAPADGGAYWQWLLRPENPKQRVPAGASFEWIRTNFGECPIEADEDTRRTYARVYLWYMISRTLFPDSGGKLAHWCWLKALTVLDDRWSWGTAALAYLYRQLDEACRRTGSKTGSGGIGGCMLLLSVWSWDRLSVGRPRVLKETPWPHFPHFPDREPTWAYLWDNVSEMTSDPMVMYRQYTAELDTLTAEQVEWQPYGSYYRIGAGMADLNQCTEEARFWRMRCPLICMWLVEHHQPQRVMRQFGLYQECPPMWQGTDKALQNTRIELVKRAYREEILDDPIQFDEVGQSQHDAFARRGRSTSIASELNFVREEIQKTAEECEVVWEQSHRDEKPVGPLRNFIKPPASRGLPLRCPAPPPRPEPTSACGGAHGIRARVRCFSPHSILLSPLLSLSPSMRWWGVARPQPRGCDVCFTSQRNGGRLVANRRRADFGGFARSVSRLVGFALGFSAASSLLLVAFVGIWLVVLDETPAVDLELRGIFNPLLLLASRRTHSAVVSEWSGDPCIQERYNISGPL</sequence>
<keyword evidence="2" id="KW-0812">Transmembrane</keyword>
<dbReference type="Proteomes" id="UP001231189">
    <property type="component" value="Unassembled WGS sequence"/>
</dbReference>
<dbReference type="InterPro" id="IPR019557">
    <property type="entry name" value="AminoTfrase-like_pln_mobile"/>
</dbReference>
<evidence type="ECO:0000259" key="3">
    <source>
        <dbReference type="Pfam" id="PF10536"/>
    </source>
</evidence>
<feature type="transmembrane region" description="Helical" evidence="2">
    <location>
        <begin position="707"/>
        <end position="732"/>
    </location>
</feature>
<dbReference type="PANTHER" id="PTHR46033">
    <property type="entry name" value="PROTEIN MAIN-LIKE 2"/>
    <property type="match status" value="1"/>
</dbReference>
<gene>
    <name evidence="4" type="ORF">QYE76_011499</name>
</gene>
<keyword evidence="5" id="KW-1185">Reference proteome</keyword>
<keyword evidence="2" id="KW-1133">Transmembrane helix</keyword>
<reference evidence="4" key="1">
    <citation type="submission" date="2023-07" db="EMBL/GenBank/DDBJ databases">
        <title>A chromosome-level genome assembly of Lolium multiflorum.</title>
        <authorList>
            <person name="Chen Y."/>
            <person name="Copetti D."/>
            <person name="Kolliker R."/>
            <person name="Studer B."/>
        </authorList>
    </citation>
    <scope>NUCLEOTIDE SEQUENCE</scope>
    <source>
        <strain evidence="4">02402/16</strain>
        <tissue evidence="4">Leaf</tissue>
    </source>
</reference>
<evidence type="ECO:0000313" key="5">
    <source>
        <dbReference type="Proteomes" id="UP001231189"/>
    </source>
</evidence>
<feature type="domain" description="Aminotransferase-like plant mobile" evidence="3">
    <location>
        <begin position="293"/>
        <end position="532"/>
    </location>
</feature>
<keyword evidence="2" id="KW-0472">Membrane</keyword>
<comment type="caution">
    <text evidence="4">The sequence shown here is derived from an EMBL/GenBank/DDBJ whole genome shotgun (WGS) entry which is preliminary data.</text>
</comment>
<dbReference type="GO" id="GO:0010073">
    <property type="term" value="P:meristem maintenance"/>
    <property type="evidence" value="ECO:0007669"/>
    <property type="project" value="InterPro"/>
</dbReference>
<dbReference type="Pfam" id="PF10536">
    <property type="entry name" value="PMD"/>
    <property type="match status" value="1"/>
</dbReference>
<name>A0AAD8X5C1_LOLMU</name>
<organism evidence="4 5">
    <name type="scientific">Lolium multiflorum</name>
    <name type="common">Italian ryegrass</name>
    <name type="synonym">Lolium perenne subsp. multiflorum</name>
    <dbReference type="NCBI Taxonomy" id="4521"/>
    <lineage>
        <taxon>Eukaryota</taxon>
        <taxon>Viridiplantae</taxon>
        <taxon>Streptophyta</taxon>
        <taxon>Embryophyta</taxon>
        <taxon>Tracheophyta</taxon>
        <taxon>Spermatophyta</taxon>
        <taxon>Magnoliopsida</taxon>
        <taxon>Liliopsida</taxon>
        <taxon>Poales</taxon>
        <taxon>Poaceae</taxon>
        <taxon>BOP clade</taxon>
        <taxon>Pooideae</taxon>
        <taxon>Poodae</taxon>
        <taxon>Poeae</taxon>
        <taxon>Poeae Chloroplast Group 2 (Poeae type)</taxon>
        <taxon>Loliodinae</taxon>
        <taxon>Loliinae</taxon>
        <taxon>Lolium</taxon>
    </lineage>
</organism>
<proteinExistence type="predicted"/>
<accession>A0AAD8X5C1</accession>
<feature type="compositionally biased region" description="Basic and acidic residues" evidence="1">
    <location>
        <begin position="83"/>
        <end position="102"/>
    </location>
</feature>
<protein>
    <recommendedName>
        <fullName evidence="3">Aminotransferase-like plant mobile domain-containing protein</fullName>
    </recommendedName>
</protein>
<feature type="region of interest" description="Disordered" evidence="1">
    <location>
        <begin position="83"/>
        <end position="194"/>
    </location>
</feature>
<evidence type="ECO:0000313" key="4">
    <source>
        <dbReference type="EMBL" id="KAK1694802.1"/>
    </source>
</evidence>
<dbReference type="EMBL" id="JAUUTY010000001">
    <property type="protein sequence ID" value="KAK1694802.1"/>
    <property type="molecule type" value="Genomic_DNA"/>
</dbReference>
<evidence type="ECO:0000256" key="2">
    <source>
        <dbReference type="SAM" id="Phobius"/>
    </source>
</evidence>